<dbReference type="FunFam" id="2.60.40.10:FF:001176">
    <property type="entry name" value="Usherin"/>
    <property type="match status" value="1"/>
</dbReference>
<dbReference type="EMBL" id="JAODUO010000644">
    <property type="protein sequence ID" value="KAK2176707.1"/>
    <property type="molecule type" value="Genomic_DNA"/>
</dbReference>
<dbReference type="PROSITE" id="PS50853">
    <property type="entry name" value="FN3"/>
    <property type="match status" value="14"/>
</dbReference>
<feature type="domain" description="Fibronectin type-III" evidence="1">
    <location>
        <begin position="1101"/>
        <end position="1205"/>
    </location>
</feature>
<accession>A0AAD9NNC3</accession>
<name>A0AAD9NNC3_RIDPI</name>
<dbReference type="PANTHER" id="PTHR46957">
    <property type="entry name" value="CYTOKINE RECEPTOR"/>
    <property type="match status" value="1"/>
</dbReference>
<dbReference type="InterPro" id="IPR050713">
    <property type="entry name" value="RTP_Phos/Ushers"/>
</dbReference>
<evidence type="ECO:0000259" key="1">
    <source>
        <dbReference type="PROSITE" id="PS50853"/>
    </source>
</evidence>
<feature type="domain" description="Fibronectin type-III" evidence="1">
    <location>
        <begin position="445"/>
        <end position="544"/>
    </location>
</feature>
<feature type="domain" description="Fibronectin type-III" evidence="1">
    <location>
        <begin position="254"/>
        <end position="345"/>
    </location>
</feature>
<feature type="domain" description="Fibronectin type-III" evidence="1">
    <location>
        <begin position="545"/>
        <end position="632"/>
    </location>
</feature>
<protein>
    <recommendedName>
        <fullName evidence="1">Fibronectin type-III domain-containing protein</fullName>
    </recommendedName>
</protein>
<dbReference type="InterPro" id="IPR003961">
    <property type="entry name" value="FN3_dom"/>
</dbReference>
<dbReference type="Proteomes" id="UP001209878">
    <property type="component" value="Unassembled WGS sequence"/>
</dbReference>
<feature type="domain" description="Fibronectin type-III" evidence="1">
    <location>
        <begin position="918"/>
        <end position="1006"/>
    </location>
</feature>
<dbReference type="PANTHER" id="PTHR46957:SF7">
    <property type="entry name" value="USHERIN"/>
    <property type="match status" value="1"/>
</dbReference>
<dbReference type="FunFam" id="2.60.40.10:FF:001211">
    <property type="entry name" value="Usherin"/>
    <property type="match status" value="1"/>
</dbReference>
<feature type="domain" description="Fibronectin type-III" evidence="1">
    <location>
        <begin position="1297"/>
        <end position="1408"/>
    </location>
</feature>
<feature type="domain" description="Fibronectin type-III" evidence="1">
    <location>
        <begin position="346"/>
        <end position="444"/>
    </location>
</feature>
<gene>
    <name evidence="2" type="ORF">NP493_644g02013</name>
</gene>
<dbReference type="FunFam" id="2.60.40.10:FF:001716">
    <property type="entry name" value="Usherin"/>
    <property type="match status" value="1"/>
</dbReference>
<feature type="domain" description="Fibronectin type-III" evidence="1">
    <location>
        <begin position="160"/>
        <end position="250"/>
    </location>
</feature>
<dbReference type="SMART" id="SM00060">
    <property type="entry name" value="FN3"/>
    <property type="match status" value="15"/>
</dbReference>
<sequence length="1499" mass="164955">MLTGRILWFIILRDGIEIFRDPSKKAFTDNNAIQPYQTYIYTLSVCNNFGCVNSKQVKVATLQAKPEQVLPPIVVALGATALQLTWSLPHKPNGFIVEFHIYLLDSGIIANMSGSTREYTLTGLVPYKQYMFVLSACTEAGCRNSTAVTKRTKQDTPQDLPVPRVVIVNASVLELYWREPAHPNGLLLLYRLYRSTAYRPYVIVTETTPDTFNHTDMMLMESTHYSYIVEAMSGAGGTNSTPVIVTMPQQTPVGISAPNVTVIASTQLLVEWESPTQPGGHIDQYHVLLNAGTTVEIDRGVGLDMDLLVDNLLPYTVYIVRIQACSTGCGTGPGTRVHTFEDVPTGQLPPSLLAKGPSHVDISWHPPLHANGVIIKYWIHRRLAGQTAEGMLINVVIGDTLHISNVGPDLLPYTSYEYKVTAVNSKGETVSAWAGVRTLQAAPHVIYAPTVSVTGAHSFSLSWKAPLKANGIIKIYQIQFSAVIKDPTRKLSVQSVRVAGNVHKTSVSGLQPYTAYQVRVVALNEAGNVTSAWTHTTTAEAAPAFLQPFVVEKQAQGTSVILRWDPPSAPNGLITNYLVYELGNINPLYQGLNREFEMRRLMPYTRYSIMLEACTNGGCARANSQSFYTAEIAPENQPTPLIGETTSTRAVIKWRAPIDTNGKMLSYEVWRRSERRRRKRQLSQPTVVYRTNKTDSDDYTYIDTTLEPFTKYQYKIRGINSQGFSDSVWQSVETDEAPPEGVAPPIVSQVAGVFSQLKIEWTRPTTPNGVIQSYQLQRNNTPWSFGVTHTKEYLDTGLVAYTYYSYVITVCTGGGCTASAATVSRTGETAPHFVAPPTLTTLTATSIAATWMKPQVTNGKIHVYHLKVDNNSVYSGMGYTYTVSNLVPYQAYSFTVTACTFGGCTTSTSVIGRPDEAKPASMLPPILRLTKSNAIEVSWKSPLKPNGIVTSYDVHRDGTLIYTTTTAYSYTDFDVLAGQLYTYRVTAHNSKGSVESAAATIATSASAPSGLTAPSLQAVSSTSIRASWKQPTNPNGKIYNYTLYMDNEVVFSRHQFSTLVDGLKHWTLYSFHVQACTSSGCVASASAQVHTLEAPPLGLQQPKLLAYTNSVGEHKGVQVQWTAPSQPNGVVLRYKVYRRLYTRLNMGGEHTLVCSINGSQEKLCMDTDSALQPYTQYEYKVQAFNSQGMTASVWTRVTTKEAPPQDVPVPLVKTVTETTIKVKLLSPTRPNGNIILFKIYLNGIMVKNSSVVEVTLGEDSALRAATNYRLKVAACTAAGCTYSQSVGVTTKARRPSGLSPPVITNVTTTSVDVSWLPPTEPNGNITQYELSVREACPHPYADDNDDVTMPCTEGQYVNRARGKNVLHVHITGLTPYSKYEFQLLVSNTAGQLESPVTTSSVTLPTAPVYRVSHPPKVKTSGNVIIVSWADCFHINAEVKEFVLFKDDQAEYKGYDSQYNVYRPSQYRTYVFRVRLVTAYGKADTPSMAYDPTRSDYIGK</sequence>
<feature type="domain" description="Fibronectin type-III" evidence="1">
    <location>
        <begin position="1207"/>
        <end position="1293"/>
    </location>
</feature>
<feature type="domain" description="Fibronectin type-III" evidence="1">
    <location>
        <begin position="741"/>
        <end position="832"/>
    </location>
</feature>
<dbReference type="CDD" id="cd00063">
    <property type="entry name" value="FN3"/>
    <property type="match status" value="13"/>
</dbReference>
<reference evidence="2" key="1">
    <citation type="journal article" date="2023" name="Mol. Biol. Evol.">
        <title>Third-Generation Sequencing Reveals the Adaptive Role of the Epigenome in Three Deep-Sea Polychaetes.</title>
        <authorList>
            <person name="Perez M."/>
            <person name="Aroh O."/>
            <person name="Sun Y."/>
            <person name="Lan Y."/>
            <person name="Juniper S.K."/>
            <person name="Young C.R."/>
            <person name="Angers B."/>
            <person name="Qian P.Y."/>
        </authorList>
    </citation>
    <scope>NUCLEOTIDE SEQUENCE</scope>
    <source>
        <strain evidence="2">R07B-5</strain>
    </source>
</reference>
<dbReference type="Gene3D" id="2.60.40.10">
    <property type="entry name" value="Immunoglobulins"/>
    <property type="match status" value="14"/>
</dbReference>
<feature type="domain" description="Fibronectin type-III" evidence="1">
    <location>
        <begin position="1007"/>
        <end position="1097"/>
    </location>
</feature>
<dbReference type="Pfam" id="PF00041">
    <property type="entry name" value="fn3"/>
    <property type="match status" value="11"/>
</dbReference>
<keyword evidence="3" id="KW-1185">Reference proteome</keyword>
<feature type="domain" description="Fibronectin type-III" evidence="1">
    <location>
        <begin position="68"/>
        <end position="159"/>
    </location>
</feature>
<dbReference type="InterPro" id="IPR013783">
    <property type="entry name" value="Ig-like_fold"/>
</dbReference>
<comment type="caution">
    <text evidence="2">The sequence shown here is derived from an EMBL/GenBank/DDBJ whole genome shotgun (WGS) entry which is preliminary data.</text>
</comment>
<proteinExistence type="predicted"/>
<feature type="domain" description="Fibronectin type-III" evidence="1">
    <location>
        <begin position="633"/>
        <end position="740"/>
    </location>
</feature>
<feature type="domain" description="Fibronectin type-III" evidence="1">
    <location>
        <begin position="833"/>
        <end position="917"/>
    </location>
</feature>
<organism evidence="2 3">
    <name type="scientific">Ridgeia piscesae</name>
    <name type="common">Tubeworm</name>
    <dbReference type="NCBI Taxonomy" id="27915"/>
    <lineage>
        <taxon>Eukaryota</taxon>
        <taxon>Metazoa</taxon>
        <taxon>Spiralia</taxon>
        <taxon>Lophotrochozoa</taxon>
        <taxon>Annelida</taxon>
        <taxon>Polychaeta</taxon>
        <taxon>Sedentaria</taxon>
        <taxon>Canalipalpata</taxon>
        <taxon>Sabellida</taxon>
        <taxon>Siboglinidae</taxon>
        <taxon>Ridgeia</taxon>
    </lineage>
</organism>
<evidence type="ECO:0000313" key="3">
    <source>
        <dbReference type="Proteomes" id="UP001209878"/>
    </source>
</evidence>
<dbReference type="InterPro" id="IPR036116">
    <property type="entry name" value="FN3_sf"/>
</dbReference>
<dbReference type="SUPFAM" id="SSF49265">
    <property type="entry name" value="Fibronectin type III"/>
    <property type="match status" value="8"/>
</dbReference>
<evidence type="ECO:0000313" key="2">
    <source>
        <dbReference type="EMBL" id="KAK2176707.1"/>
    </source>
</evidence>